<reference evidence="1" key="1">
    <citation type="submission" date="2023-04" db="EMBL/GenBank/DDBJ databases">
        <title>Draft Genome sequencing of Naganishia species isolated from polar environments using Oxford Nanopore Technology.</title>
        <authorList>
            <person name="Leo P."/>
            <person name="Venkateswaran K."/>
        </authorList>
    </citation>
    <scope>NUCLEOTIDE SEQUENCE</scope>
    <source>
        <strain evidence="1">DBVPG 5303</strain>
    </source>
</reference>
<name>A0ACC2XDM1_9TREE</name>
<gene>
    <name evidence="1" type="ORF">QFC24_004368</name>
</gene>
<organism evidence="1 2">
    <name type="scientific">Naganishia onofrii</name>
    <dbReference type="NCBI Taxonomy" id="1851511"/>
    <lineage>
        <taxon>Eukaryota</taxon>
        <taxon>Fungi</taxon>
        <taxon>Dikarya</taxon>
        <taxon>Basidiomycota</taxon>
        <taxon>Agaricomycotina</taxon>
        <taxon>Tremellomycetes</taxon>
        <taxon>Filobasidiales</taxon>
        <taxon>Filobasidiaceae</taxon>
        <taxon>Naganishia</taxon>
    </lineage>
</organism>
<protein>
    <submittedName>
        <fullName evidence="1">Uncharacterized protein</fullName>
    </submittedName>
</protein>
<evidence type="ECO:0000313" key="1">
    <source>
        <dbReference type="EMBL" id="KAJ9122140.1"/>
    </source>
</evidence>
<accession>A0ACC2XDM1</accession>
<evidence type="ECO:0000313" key="2">
    <source>
        <dbReference type="Proteomes" id="UP001234202"/>
    </source>
</evidence>
<dbReference type="Proteomes" id="UP001234202">
    <property type="component" value="Unassembled WGS sequence"/>
</dbReference>
<comment type="caution">
    <text evidence="1">The sequence shown here is derived from an EMBL/GenBank/DDBJ whole genome shotgun (WGS) entry which is preliminary data.</text>
</comment>
<dbReference type="EMBL" id="JASBWV010000015">
    <property type="protein sequence ID" value="KAJ9122140.1"/>
    <property type="molecule type" value="Genomic_DNA"/>
</dbReference>
<keyword evidence="2" id="KW-1185">Reference proteome</keyword>
<sequence length="439" mass="48491">MARGTNANKVSVRLAPLVGVIDGTTGKPAGRPPHISTGDHQQLSSIGDLTAETSSRWRLPVLIFCGKDDEGMSLEDEEYLGRPLEHGEACVVLSENWVIDSVAAGRLLRMADYAKHGLRSVSIHPSSLLVSDDRQTSGIVRPPGHIEADKHDSQQNERFIRSRTVPDSGRAQATTDQTMTSETLPFLCSRKSYLHSSQTEGFTNRVRQEYNACDRPKSLSSLESYICAKKQSHIKRIEEELSTWIKKEMERADMDEEARIDMELDEGPEKRIDTMALKINEHDPKVTDKHTSGLTADPEAAMNPLELEASMLLKLLPPLKISRLPGIEAEANDNLRRFIPAKNLASIVPYYPYLTAVPSNDSNPTAILHSSGGYAPRPSATLGDSRHATQLPACRKITPGPLSQKRVIAFHSAGYGVGWMDFEACTDWVCVPKQKKSTE</sequence>
<proteinExistence type="predicted"/>